<evidence type="ECO:0000313" key="2">
    <source>
        <dbReference type="Proteomes" id="UP000006729"/>
    </source>
</evidence>
<name>A0ACC0T450_POPTR</name>
<accession>A0ACC0T450</accession>
<gene>
    <name evidence="1" type="ORF">POPTR_004G104301v4</name>
</gene>
<dbReference type="Proteomes" id="UP000006729">
    <property type="component" value="Chromosome 4"/>
</dbReference>
<organism evidence="1 2">
    <name type="scientific">Populus trichocarpa</name>
    <name type="common">Western balsam poplar</name>
    <name type="synonym">Populus balsamifera subsp. trichocarpa</name>
    <dbReference type="NCBI Taxonomy" id="3694"/>
    <lineage>
        <taxon>Eukaryota</taxon>
        <taxon>Viridiplantae</taxon>
        <taxon>Streptophyta</taxon>
        <taxon>Embryophyta</taxon>
        <taxon>Tracheophyta</taxon>
        <taxon>Spermatophyta</taxon>
        <taxon>Magnoliopsida</taxon>
        <taxon>eudicotyledons</taxon>
        <taxon>Gunneridae</taxon>
        <taxon>Pentapetalae</taxon>
        <taxon>rosids</taxon>
        <taxon>fabids</taxon>
        <taxon>Malpighiales</taxon>
        <taxon>Salicaceae</taxon>
        <taxon>Saliceae</taxon>
        <taxon>Populus</taxon>
    </lineage>
</organism>
<proteinExistence type="predicted"/>
<reference evidence="1 2" key="1">
    <citation type="journal article" date="2006" name="Science">
        <title>The genome of black cottonwood, Populus trichocarpa (Torr. &amp; Gray).</title>
        <authorList>
            <person name="Tuskan G.A."/>
            <person name="Difazio S."/>
            <person name="Jansson S."/>
            <person name="Bohlmann J."/>
            <person name="Grigoriev I."/>
            <person name="Hellsten U."/>
            <person name="Putnam N."/>
            <person name="Ralph S."/>
            <person name="Rombauts S."/>
            <person name="Salamov A."/>
            <person name="Schein J."/>
            <person name="Sterck L."/>
            <person name="Aerts A."/>
            <person name="Bhalerao R.R."/>
            <person name="Bhalerao R.P."/>
            <person name="Blaudez D."/>
            <person name="Boerjan W."/>
            <person name="Brun A."/>
            <person name="Brunner A."/>
            <person name="Busov V."/>
            <person name="Campbell M."/>
            <person name="Carlson J."/>
            <person name="Chalot M."/>
            <person name="Chapman J."/>
            <person name="Chen G.L."/>
            <person name="Cooper D."/>
            <person name="Coutinho P.M."/>
            <person name="Couturier J."/>
            <person name="Covert S."/>
            <person name="Cronk Q."/>
            <person name="Cunningham R."/>
            <person name="Davis J."/>
            <person name="Degroeve S."/>
            <person name="Dejardin A."/>
            <person name="Depamphilis C."/>
            <person name="Detter J."/>
            <person name="Dirks B."/>
            <person name="Dubchak I."/>
            <person name="Duplessis S."/>
            <person name="Ehlting J."/>
            <person name="Ellis B."/>
            <person name="Gendler K."/>
            <person name="Goodstein D."/>
            <person name="Gribskov M."/>
            <person name="Grimwood J."/>
            <person name="Groover A."/>
            <person name="Gunter L."/>
            <person name="Hamberger B."/>
            <person name="Heinze B."/>
            <person name="Helariutta Y."/>
            <person name="Henrissat B."/>
            <person name="Holligan D."/>
            <person name="Holt R."/>
            <person name="Huang W."/>
            <person name="Islam-Faridi N."/>
            <person name="Jones S."/>
            <person name="Jones-Rhoades M."/>
            <person name="Jorgensen R."/>
            <person name="Joshi C."/>
            <person name="Kangasjarvi J."/>
            <person name="Karlsson J."/>
            <person name="Kelleher C."/>
            <person name="Kirkpatrick R."/>
            <person name="Kirst M."/>
            <person name="Kohler A."/>
            <person name="Kalluri U."/>
            <person name="Larimer F."/>
            <person name="Leebens-Mack J."/>
            <person name="Leple J.C."/>
            <person name="Locascio P."/>
            <person name="Lou Y."/>
            <person name="Lucas S."/>
            <person name="Martin F."/>
            <person name="Montanini B."/>
            <person name="Napoli C."/>
            <person name="Nelson D.R."/>
            <person name="Nelson C."/>
            <person name="Nieminen K."/>
            <person name="Nilsson O."/>
            <person name="Pereda V."/>
            <person name="Peter G."/>
            <person name="Philippe R."/>
            <person name="Pilate G."/>
            <person name="Poliakov A."/>
            <person name="Razumovskaya J."/>
            <person name="Richardson P."/>
            <person name="Rinaldi C."/>
            <person name="Ritland K."/>
            <person name="Rouze P."/>
            <person name="Ryaboy D."/>
            <person name="Schmutz J."/>
            <person name="Schrader J."/>
            <person name="Segerman B."/>
            <person name="Shin H."/>
            <person name="Siddiqui A."/>
            <person name="Sterky F."/>
            <person name="Terry A."/>
            <person name="Tsai C.J."/>
            <person name="Uberbacher E."/>
            <person name="Unneberg P."/>
            <person name="Vahala J."/>
            <person name="Wall K."/>
            <person name="Wessler S."/>
            <person name="Yang G."/>
            <person name="Yin T."/>
            <person name="Douglas C."/>
            <person name="Marra M."/>
            <person name="Sandberg G."/>
            <person name="Van de Peer Y."/>
            <person name="Rokhsar D."/>
        </authorList>
    </citation>
    <scope>NUCLEOTIDE SEQUENCE [LARGE SCALE GENOMIC DNA]</scope>
    <source>
        <strain evidence="2">cv. Nisqually</strain>
    </source>
</reference>
<protein>
    <submittedName>
        <fullName evidence="1">Uncharacterized protein</fullName>
    </submittedName>
</protein>
<evidence type="ECO:0000313" key="1">
    <source>
        <dbReference type="EMBL" id="KAI9396275.1"/>
    </source>
</evidence>
<comment type="caution">
    <text evidence="1">The sequence shown here is derived from an EMBL/GenBank/DDBJ whole genome shotgun (WGS) entry which is preliminary data.</text>
</comment>
<sequence>MMFGSVVDERDCDKTSLCLCISCFYGFHTWLKDAINLVFGYVVSLIEIYIVSVFACHVHGPFLCSCFIMEQLQKNSVLHMTLDKATLFLGIFYVSCMEEFTHLIT</sequence>
<keyword evidence="2" id="KW-1185">Reference proteome</keyword>
<dbReference type="EMBL" id="CM009293">
    <property type="protein sequence ID" value="KAI9396275.1"/>
    <property type="molecule type" value="Genomic_DNA"/>
</dbReference>